<dbReference type="GO" id="GO:0016747">
    <property type="term" value="F:acyltransferase activity, transferring groups other than amino-acyl groups"/>
    <property type="evidence" value="ECO:0007669"/>
    <property type="project" value="InterPro"/>
</dbReference>
<evidence type="ECO:0000313" key="3">
    <source>
        <dbReference type="EMBL" id="QHQ59951.1"/>
    </source>
</evidence>
<feature type="transmembrane region" description="Helical" evidence="1">
    <location>
        <begin position="114"/>
        <end position="133"/>
    </location>
</feature>
<keyword evidence="1" id="KW-0472">Membrane</keyword>
<feature type="transmembrane region" description="Helical" evidence="1">
    <location>
        <begin position="7"/>
        <end position="27"/>
    </location>
</feature>
<feature type="transmembrane region" description="Helical" evidence="1">
    <location>
        <begin position="305"/>
        <end position="327"/>
    </location>
</feature>
<feature type="transmembrane region" description="Helical" evidence="1">
    <location>
        <begin position="71"/>
        <end position="87"/>
    </location>
</feature>
<protein>
    <submittedName>
        <fullName evidence="3">Acyltransferase family protein</fullName>
    </submittedName>
</protein>
<accession>A0A6P1TIT4</accession>
<keyword evidence="1" id="KW-0812">Transmembrane</keyword>
<name>A0A6P1TIT4_9FIRM</name>
<feature type="domain" description="Acyltransferase 3" evidence="2">
    <location>
        <begin position="9"/>
        <end position="320"/>
    </location>
</feature>
<dbReference type="PANTHER" id="PTHR37312">
    <property type="entry name" value="MEMBRANE-BOUND ACYLTRANSFERASE YKRP-RELATED"/>
    <property type="match status" value="1"/>
</dbReference>
<keyword evidence="3" id="KW-0012">Acyltransferase</keyword>
<keyword evidence="1" id="KW-1133">Transmembrane helix</keyword>
<dbReference type="Proteomes" id="UP000464314">
    <property type="component" value="Chromosome"/>
</dbReference>
<keyword evidence="3" id="KW-0808">Transferase</keyword>
<dbReference type="Pfam" id="PF01757">
    <property type="entry name" value="Acyl_transf_3"/>
    <property type="match status" value="1"/>
</dbReference>
<dbReference type="RefSeq" id="WP_161836787.1">
    <property type="nucleotide sequence ID" value="NZ_CP048000.1"/>
</dbReference>
<proteinExistence type="predicted"/>
<dbReference type="InterPro" id="IPR052734">
    <property type="entry name" value="Nod_factor_acetyltransferase"/>
</dbReference>
<evidence type="ECO:0000259" key="2">
    <source>
        <dbReference type="Pfam" id="PF01757"/>
    </source>
</evidence>
<feature type="transmembrane region" description="Helical" evidence="1">
    <location>
        <begin position="39"/>
        <end position="59"/>
    </location>
</feature>
<dbReference type="AlphaFoldDB" id="A0A6P1TIT4"/>
<reference evidence="3 4" key="1">
    <citation type="submission" date="2020-01" db="EMBL/GenBank/DDBJ databases">
        <title>Genome analysis of Anaerocolumna sp. CBA3638.</title>
        <authorList>
            <person name="Kim J."/>
            <person name="Roh S.W."/>
        </authorList>
    </citation>
    <scope>NUCLEOTIDE SEQUENCE [LARGE SCALE GENOMIC DNA]</scope>
    <source>
        <strain evidence="3 4">CBA3638</strain>
    </source>
</reference>
<keyword evidence="4" id="KW-1185">Reference proteome</keyword>
<dbReference type="PANTHER" id="PTHR37312:SF1">
    <property type="entry name" value="MEMBRANE-BOUND ACYLTRANSFERASE YKRP-RELATED"/>
    <property type="match status" value="1"/>
</dbReference>
<sequence>MSKEQARITWIDMAKGYGILFVIIGHLGESFLRNEFYTFHMPLFFFLSGCVFSASKYNFKEFLLRKVQTILIPYMALGIPMILYTYWEMYSSYQRNINDYINVAKSFIIQRRMWTLWFIACLFFLEILFYLFVKLVKDNYIKLGLITVILTVAGLLYYKAGGGPLPWNVDVCLTGISFFYVGYLFKNIHQIQDILFRNKLRIVNLILFLVLNLVCGAETVRIAGAGLEMYESRYGFAPLTFIAAFAGIFFVIIFSYSIDMKPIRYIGKNSLVYYAWHQTILIPIIEKVYKELHIFQFMGFSKKLYFIKMGTSLVIICIVLTALDFIIRHTKLRFMVGQKVSFRRRKESLN</sequence>
<dbReference type="KEGG" id="anr:Ana3638_03435"/>
<evidence type="ECO:0000313" key="4">
    <source>
        <dbReference type="Proteomes" id="UP000464314"/>
    </source>
</evidence>
<feature type="transmembrane region" description="Helical" evidence="1">
    <location>
        <begin position="236"/>
        <end position="258"/>
    </location>
</feature>
<gene>
    <name evidence="3" type="ORF">Ana3638_03435</name>
</gene>
<evidence type="ECO:0000256" key="1">
    <source>
        <dbReference type="SAM" id="Phobius"/>
    </source>
</evidence>
<dbReference type="InterPro" id="IPR002656">
    <property type="entry name" value="Acyl_transf_3_dom"/>
</dbReference>
<dbReference type="EMBL" id="CP048000">
    <property type="protein sequence ID" value="QHQ59951.1"/>
    <property type="molecule type" value="Genomic_DNA"/>
</dbReference>
<feature type="transmembrane region" description="Helical" evidence="1">
    <location>
        <begin position="165"/>
        <end position="185"/>
    </location>
</feature>
<organism evidence="3 4">
    <name type="scientific">Anaerocolumna sedimenticola</name>
    <dbReference type="NCBI Taxonomy" id="2696063"/>
    <lineage>
        <taxon>Bacteria</taxon>
        <taxon>Bacillati</taxon>
        <taxon>Bacillota</taxon>
        <taxon>Clostridia</taxon>
        <taxon>Lachnospirales</taxon>
        <taxon>Lachnospiraceae</taxon>
        <taxon>Anaerocolumna</taxon>
    </lineage>
</organism>
<feature type="transmembrane region" description="Helical" evidence="1">
    <location>
        <begin position="205"/>
        <end position="224"/>
    </location>
</feature>
<feature type="transmembrane region" description="Helical" evidence="1">
    <location>
        <begin position="140"/>
        <end position="159"/>
    </location>
</feature>